<feature type="domain" description="Neprosin PEP catalytic" evidence="1">
    <location>
        <begin position="1"/>
        <end position="258"/>
    </location>
</feature>
<dbReference type="AlphaFoldDB" id="A0A8X7RF50"/>
<dbReference type="Pfam" id="PF03080">
    <property type="entry name" value="Neprosin"/>
    <property type="match status" value="1"/>
</dbReference>
<keyword evidence="3" id="KW-1185">Reference proteome</keyword>
<dbReference type="PANTHER" id="PTHR31589:SF60">
    <property type="entry name" value="NEPROSIN DOMAIN-CONTAINING PROTEIN-RELATED"/>
    <property type="match status" value="1"/>
</dbReference>
<organism evidence="2 3">
    <name type="scientific">Brassica carinata</name>
    <name type="common">Ethiopian mustard</name>
    <name type="synonym">Abyssinian cabbage</name>
    <dbReference type="NCBI Taxonomy" id="52824"/>
    <lineage>
        <taxon>Eukaryota</taxon>
        <taxon>Viridiplantae</taxon>
        <taxon>Streptophyta</taxon>
        <taxon>Embryophyta</taxon>
        <taxon>Tracheophyta</taxon>
        <taxon>Spermatophyta</taxon>
        <taxon>Magnoliopsida</taxon>
        <taxon>eudicotyledons</taxon>
        <taxon>Gunneridae</taxon>
        <taxon>Pentapetalae</taxon>
        <taxon>rosids</taxon>
        <taxon>malvids</taxon>
        <taxon>Brassicales</taxon>
        <taxon>Brassicaceae</taxon>
        <taxon>Brassiceae</taxon>
        <taxon>Brassica</taxon>
    </lineage>
</organism>
<dbReference type="PROSITE" id="PS52045">
    <property type="entry name" value="NEPROSIN_PEP_CD"/>
    <property type="match status" value="1"/>
</dbReference>
<dbReference type="OrthoDB" id="1858978at2759"/>
<name>A0A8X7RF50_BRACI</name>
<reference evidence="2 3" key="1">
    <citation type="submission" date="2020-02" db="EMBL/GenBank/DDBJ databases">
        <authorList>
            <person name="Ma Q."/>
            <person name="Huang Y."/>
            <person name="Song X."/>
            <person name="Pei D."/>
        </authorList>
    </citation>
    <scope>NUCLEOTIDE SEQUENCE [LARGE SCALE GENOMIC DNA]</scope>
    <source>
        <strain evidence="2">Sxm20200214</strain>
        <tissue evidence="2">Leaf</tissue>
    </source>
</reference>
<protein>
    <recommendedName>
        <fullName evidence="1">Neprosin PEP catalytic domain-containing protein</fullName>
    </recommendedName>
</protein>
<evidence type="ECO:0000259" key="1">
    <source>
        <dbReference type="PROSITE" id="PS52045"/>
    </source>
</evidence>
<dbReference type="PANTHER" id="PTHR31589">
    <property type="entry name" value="PROTEIN, PUTATIVE (DUF239)-RELATED-RELATED"/>
    <property type="match status" value="1"/>
</dbReference>
<dbReference type="InterPro" id="IPR053168">
    <property type="entry name" value="Glutamic_endopeptidase"/>
</dbReference>
<dbReference type="EMBL" id="JAAMPC010000011">
    <property type="protein sequence ID" value="KAG2284139.1"/>
    <property type="molecule type" value="Genomic_DNA"/>
</dbReference>
<comment type="caution">
    <text evidence="2">The sequence shown here is derived from an EMBL/GenBank/DDBJ whole genome shotgun (WGS) entry which is preliminary data.</text>
</comment>
<proteinExistence type="predicted"/>
<dbReference type="Proteomes" id="UP000886595">
    <property type="component" value="Unassembled WGS sequence"/>
</dbReference>
<evidence type="ECO:0000313" key="2">
    <source>
        <dbReference type="EMBL" id="KAG2284139.1"/>
    </source>
</evidence>
<dbReference type="InterPro" id="IPR004314">
    <property type="entry name" value="Neprosin"/>
</dbReference>
<sequence length="259" mass="28626">MALMKPSVSRTELKSQIGINKVQKQKIPCPDGTIPVWRNTKEFTTNTQVLAENHVHFLSPDSPGTHINPSFFGDGRTWTYGFWKGKDGKGCYNTACSGFVQVSQTVPIVQPIDVPTGQFLWLHYSVHQDKNTGNWWITELGEPNIDIGYWPKELFNLLDNGAIMVGAGGVVQASRSGSSPEMGNGQLPNVNHPNDSAIFTNIEVLDSNYVQRKMNYFPTEVLLDSPKCYGLTIGKESIFRDLLGFYFNYGGPGGNSCGI</sequence>
<accession>A0A8X7RF50</accession>
<gene>
    <name evidence="2" type="ORF">Bca52824_055359</name>
</gene>
<evidence type="ECO:0000313" key="3">
    <source>
        <dbReference type="Proteomes" id="UP000886595"/>
    </source>
</evidence>